<dbReference type="EMBL" id="VCNI01000001">
    <property type="protein sequence ID" value="TMU56511.1"/>
    <property type="molecule type" value="Genomic_DNA"/>
</dbReference>
<dbReference type="PANTHER" id="PTHR42681:SF1">
    <property type="entry name" value="MALONYL-COA-ACYL CARRIER PROTEIN TRANSACYLASE, MITOCHONDRIAL"/>
    <property type="match status" value="1"/>
</dbReference>
<evidence type="ECO:0000256" key="4">
    <source>
        <dbReference type="ARBA" id="ARBA00023315"/>
    </source>
</evidence>
<keyword evidence="4 6" id="KW-0012">Acyltransferase</keyword>
<organism evidence="8 9">
    <name type="scientific">Flagellimonas algicola</name>
    <dbReference type="NCBI Taxonomy" id="2583815"/>
    <lineage>
        <taxon>Bacteria</taxon>
        <taxon>Pseudomonadati</taxon>
        <taxon>Bacteroidota</taxon>
        <taxon>Flavobacteriia</taxon>
        <taxon>Flavobacteriales</taxon>
        <taxon>Flavobacteriaceae</taxon>
        <taxon>Flagellimonas</taxon>
    </lineage>
</organism>
<dbReference type="GO" id="GO:0004314">
    <property type="term" value="F:[acyl-carrier-protein] S-malonyltransferase activity"/>
    <property type="evidence" value="ECO:0007669"/>
    <property type="project" value="UniProtKB-EC"/>
</dbReference>
<dbReference type="RefSeq" id="WP_138833039.1">
    <property type="nucleotide sequence ID" value="NZ_VCNI01000001.1"/>
</dbReference>
<comment type="caution">
    <text evidence="8">The sequence shown here is derived from an EMBL/GenBank/DDBJ whole genome shotgun (WGS) entry which is preliminary data.</text>
</comment>
<evidence type="ECO:0000256" key="6">
    <source>
        <dbReference type="PIRNR" id="PIRNR000446"/>
    </source>
</evidence>
<dbReference type="Gene3D" id="3.30.70.250">
    <property type="entry name" value="Malonyl-CoA ACP transacylase, ACP-binding"/>
    <property type="match status" value="1"/>
</dbReference>
<evidence type="ECO:0000256" key="1">
    <source>
        <dbReference type="ARBA" id="ARBA00013258"/>
    </source>
</evidence>
<dbReference type="SMART" id="SM00827">
    <property type="entry name" value="PKS_AT"/>
    <property type="match status" value="1"/>
</dbReference>
<dbReference type="InterPro" id="IPR024925">
    <property type="entry name" value="Malonyl_CoA-ACP_transAc"/>
</dbReference>
<evidence type="ECO:0000259" key="7">
    <source>
        <dbReference type="SMART" id="SM00827"/>
    </source>
</evidence>
<dbReference type="SUPFAM" id="SSF55048">
    <property type="entry name" value="Probable ACP-binding domain of malonyl-CoA ACP transacylase"/>
    <property type="match status" value="1"/>
</dbReference>
<evidence type="ECO:0000256" key="5">
    <source>
        <dbReference type="ARBA" id="ARBA00048462"/>
    </source>
</evidence>
<reference evidence="8 9" key="1">
    <citation type="submission" date="2019-05" db="EMBL/GenBank/DDBJ databases">
        <title>Flagellimonas sp. AsT0115, sp. nov., isolated from a marine red algae, Asparagopsis taxiformis.</title>
        <authorList>
            <person name="Kim J."/>
            <person name="Jeong S.E."/>
            <person name="Jeon C.O."/>
        </authorList>
    </citation>
    <scope>NUCLEOTIDE SEQUENCE [LARGE SCALE GENOMIC DNA]</scope>
    <source>
        <strain evidence="8 9">AsT0115</strain>
    </source>
</reference>
<evidence type="ECO:0000313" key="8">
    <source>
        <dbReference type="EMBL" id="TMU56511.1"/>
    </source>
</evidence>
<dbReference type="InterPro" id="IPR016035">
    <property type="entry name" value="Acyl_Trfase/lysoPLipase"/>
</dbReference>
<dbReference type="InterPro" id="IPR004410">
    <property type="entry name" value="Malonyl_CoA-ACP_transAc_FabD"/>
</dbReference>
<dbReference type="InterPro" id="IPR014043">
    <property type="entry name" value="Acyl_transferase_dom"/>
</dbReference>
<dbReference type="Pfam" id="PF00698">
    <property type="entry name" value="Acyl_transf_1"/>
    <property type="match status" value="1"/>
</dbReference>
<protein>
    <recommendedName>
        <fullName evidence="2 6">Malonyl CoA-acyl carrier protein transacylase</fullName>
        <ecNumber evidence="1 6">2.3.1.39</ecNumber>
    </recommendedName>
</protein>
<evidence type="ECO:0000313" key="9">
    <source>
        <dbReference type="Proteomes" id="UP000751614"/>
    </source>
</evidence>
<name>A0ABY2WPC8_9FLAO</name>
<dbReference type="EC" id="2.3.1.39" evidence="1 6"/>
<accession>A0ABY2WPC8</accession>
<evidence type="ECO:0000256" key="3">
    <source>
        <dbReference type="ARBA" id="ARBA00022679"/>
    </source>
</evidence>
<comment type="similarity">
    <text evidence="6">Belongs to the fabD family.</text>
</comment>
<dbReference type="Proteomes" id="UP000751614">
    <property type="component" value="Unassembled WGS sequence"/>
</dbReference>
<dbReference type="SUPFAM" id="SSF52151">
    <property type="entry name" value="FabD/lysophospholipase-like"/>
    <property type="match status" value="1"/>
</dbReference>
<feature type="domain" description="Malonyl-CoA:ACP transacylase (MAT)" evidence="7">
    <location>
        <begin position="5"/>
        <end position="293"/>
    </location>
</feature>
<dbReference type="Gene3D" id="3.40.366.10">
    <property type="entry name" value="Malonyl-Coenzyme A Acyl Carrier Protein, domain 2"/>
    <property type="match status" value="1"/>
</dbReference>
<evidence type="ECO:0000256" key="2">
    <source>
        <dbReference type="ARBA" id="ARBA00018953"/>
    </source>
</evidence>
<dbReference type="InterPro" id="IPR001227">
    <property type="entry name" value="Ac_transferase_dom_sf"/>
</dbReference>
<keyword evidence="3 6" id="KW-0808">Transferase</keyword>
<keyword evidence="9" id="KW-1185">Reference proteome</keyword>
<dbReference type="NCBIfam" id="TIGR00128">
    <property type="entry name" value="fabD"/>
    <property type="match status" value="1"/>
</dbReference>
<comment type="catalytic activity">
    <reaction evidence="5 6">
        <text>holo-[ACP] + malonyl-CoA = malonyl-[ACP] + CoA</text>
        <dbReference type="Rhea" id="RHEA:41792"/>
        <dbReference type="Rhea" id="RHEA-COMP:9623"/>
        <dbReference type="Rhea" id="RHEA-COMP:9685"/>
        <dbReference type="ChEBI" id="CHEBI:57287"/>
        <dbReference type="ChEBI" id="CHEBI:57384"/>
        <dbReference type="ChEBI" id="CHEBI:64479"/>
        <dbReference type="ChEBI" id="CHEBI:78449"/>
        <dbReference type="EC" id="2.3.1.39"/>
    </reaction>
</comment>
<dbReference type="PIRSF" id="PIRSF000446">
    <property type="entry name" value="Mct"/>
    <property type="match status" value="1"/>
</dbReference>
<dbReference type="InterPro" id="IPR016036">
    <property type="entry name" value="Malonyl_transacylase_ACP-bd"/>
</dbReference>
<dbReference type="InterPro" id="IPR050858">
    <property type="entry name" value="Mal-CoA-ACP_Trans/PKS_FabD"/>
</dbReference>
<dbReference type="PANTHER" id="PTHR42681">
    <property type="entry name" value="MALONYL-COA-ACYL CARRIER PROTEIN TRANSACYLASE, MITOCHONDRIAL"/>
    <property type="match status" value="1"/>
</dbReference>
<proteinExistence type="inferred from homology"/>
<gene>
    <name evidence="8" type="primary">fabD</name>
    <name evidence="8" type="ORF">FGG15_02930</name>
</gene>
<sequence>MHTYLFPGQGTQFPGMGKELYESSSLARDYFERANELLGYSITDVMFYGSTKDLKQTKHAQPAIFLHSYIQTKILGDKFQPDMVAGHSLGEISALAAASALDFESAIKLISARASAMQSLCNLKNTGMVVVVGLFDVIVNNVCKQVDGIVVPANYNTLHQVVISGEMKALDEASQKLRHGAERVVKLTVNGAFHSPFMEPAVDEFTQAIERTQFKEPICPVYQNIAGRPVSGVVEIKKNLIDQLTSPVMWRHGILHMIEDGATEFTEIGPGKFLSGLVQQIDKKVKINTRAKQEPVL</sequence>